<dbReference type="InterPro" id="IPR047192">
    <property type="entry name" value="Euk_RPA1_DBD_C"/>
</dbReference>
<comment type="similarity">
    <text evidence="1">Belongs to the replication factor A protein 1 family.</text>
</comment>
<dbReference type="PANTHER" id="PTHR47165">
    <property type="entry name" value="OS03G0429900 PROTEIN"/>
    <property type="match status" value="1"/>
</dbReference>
<evidence type="ECO:0000256" key="6">
    <source>
        <dbReference type="SAM" id="MobiDB-lite"/>
    </source>
</evidence>
<dbReference type="CDD" id="cd04476">
    <property type="entry name" value="RPA1_DBD_C"/>
    <property type="match status" value="1"/>
</dbReference>
<dbReference type="GO" id="GO:0008270">
    <property type="term" value="F:zinc ion binding"/>
    <property type="evidence" value="ECO:0007669"/>
    <property type="project" value="UniProtKB-KW"/>
</dbReference>
<dbReference type="EMBL" id="JBDFQZ010000001">
    <property type="protein sequence ID" value="KAK9756877.1"/>
    <property type="molecule type" value="Genomic_DNA"/>
</dbReference>
<keyword evidence="3" id="KW-0863">Zinc-finger</keyword>
<evidence type="ECO:0000313" key="8">
    <source>
        <dbReference type="EMBL" id="KAK9756877.1"/>
    </source>
</evidence>
<dbReference type="Pfam" id="PF08646">
    <property type="entry name" value="Rep_fac-A_C"/>
    <property type="match status" value="1"/>
</dbReference>
<evidence type="ECO:0000256" key="4">
    <source>
        <dbReference type="ARBA" id="ARBA00022833"/>
    </source>
</evidence>
<feature type="compositionally biased region" description="Polar residues" evidence="6">
    <location>
        <begin position="246"/>
        <end position="262"/>
    </location>
</feature>
<dbReference type="Gene3D" id="2.40.50.140">
    <property type="entry name" value="Nucleic acid-binding proteins"/>
    <property type="match status" value="1"/>
</dbReference>
<evidence type="ECO:0000256" key="5">
    <source>
        <dbReference type="ARBA" id="ARBA00023125"/>
    </source>
</evidence>
<dbReference type="InterPro" id="IPR013955">
    <property type="entry name" value="Rep_factor-A_C"/>
</dbReference>
<keyword evidence="9" id="KW-1185">Reference proteome</keyword>
<dbReference type="AlphaFoldDB" id="A0AAW1NER9"/>
<comment type="caution">
    <text evidence="8">The sequence shown here is derived from an EMBL/GenBank/DDBJ whole genome shotgun (WGS) entry which is preliminary data.</text>
</comment>
<reference evidence="8" key="1">
    <citation type="submission" date="2024-03" db="EMBL/GenBank/DDBJ databases">
        <title>WGS assembly of Saponaria officinalis var. Norfolk2.</title>
        <authorList>
            <person name="Jenkins J."/>
            <person name="Shu S."/>
            <person name="Grimwood J."/>
            <person name="Barry K."/>
            <person name="Goodstein D."/>
            <person name="Schmutz J."/>
            <person name="Leebens-Mack J."/>
            <person name="Osbourn A."/>
        </authorList>
    </citation>
    <scope>NUCLEOTIDE SEQUENCE [LARGE SCALE GENOMIC DNA]</scope>
    <source>
        <strain evidence="8">JIC</strain>
    </source>
</reference>
<dbReference type="PANTHER" id="PTHR47165:SF4">
    <property type="entry name" value="OS03G0429900 PROTEIN"/>
    <property type="match status" value="1"/>
</dbReference>
<sequence>MRIELLDHENQSLVCTLWEQLADDVTSFISKCDQSGKPHIVIIRYVKIKSFKDLTARRTIDEIKGIHETGYFVILATIKGFDTEYRWFVESCKTCRASVELDDQKKWICTGECNSYAKFVVLRYKVRVRVYDHIGHATFVLFDSQATKLIKQSAKDIRDNQIKNSDLDGYPSELNVLLGRKFIFKIKVDEKYNLKMGWDSYGVNKLSENKDLIEKFITNTKLFEENCLEVDSREESIVHDDKGKESIQSTCESESATSSWNITPSKRPLAACEDDAQLSTTKKHMIAN</sequence>
<keyword evidence="2" id="KW-0479">Metal-binding</keyword>
<evidence type="ECO:0000256" key="3">
    <source>
        <dbReference type="ARBA" id="ARBA00022771"/>
    </source>
</evidence>
<proteinExistence type="inferred from homology"/>
<protein>
    <recommendedName>
        <fullName evidence="7">Replication factor A C-terminal domain-containing protein</fullName>
    </recommendedName>
</protein>
<evidence type="ECO:0000313" key="9">
    <source>
        <dbReference type="Proteomes" id="UP001443914"/>
    </source>
</evidence>
<dbReference type="InterPro" id="IPR012340">
    <property type="entry name" value="NA-bd_OB-fold"/>
</dbReference>
<evidence type="ECO:0000256" key="1">
    <source>
        <dbReference type="ARBA" id="ARBA00005690"/>
    </source>
</evidence>
<keyword evidence="5" id="KW-0238">DNA-binding</keyword>
<evidence type="ECO:0000259" key="7">
    <source>
        <dbReference type="Pfam" id="PF08646"/>
    </source>
</evidence>
<dbReference type="Proteomes" id="UP001443914">
    <property type="component" value="Unassembled WGS sequence"/>
</dbReference>
<dbReference type="GO" id="GO:0003677">
    <property type="term" value="F:DNA binding"/>
    <property type="evidence" value="ECO:0007669"/>
    <property type="project" value="UniProtKB-KW"/>
</dbReference>
<feature type="domain" description="Replication factor A C-terminal" evidence="7">
    <location>
        <begin position="71"/>
        <end position="192"/>
    </location>
</feature>
<feature type="region of interest" description="Disordered" evidence="6">
    <location>
        <begin position="238"/>
        <end position="262"/>
    </location>
</feature>
<name>A0AAW1NER9_SAPOF</name>
<keyword evidence="4" id="KW-0862">Zinc</keyword>
<dbReference type="SUPFAM" id="SSF50249">
    <property type="entry name" value="Nucleic acid-binding proteins"/>
    <property type="match status" value="1"/>
</dbReference>
<accession>A0AAW1NER9</accession>
<evidence type="ECO:0000256" key="2">
    <source>
        <dbReference type="ARBA" id="ARBA00022723"/>
    </source>
</evidence>
<gene>
    <name evidence="8" type="ORF">RND81_01G126600</name>
</gene>
<organism evidence="8 9">
    <name type="scientific">Saponaria officinalis</name>
    <name type="common">Common soapwort</name>
    <name type="synonym">Lychnis saponaria</name>
    <dbReference type="NCBI Taxonomy" id="3572"/>
    <lineage>
        <taxon>Eukaryota</taxon>
        <taxon>Viridiplantae</taxon>
        <taxon>Streptophyta</taxon>
        <taxon>Embryophyta</taxon>
        <taxon>Tracheophyta</taxon>
        <taxon>Spermatophyta</taxon>
        <taxon>Magnoliopsida</taxon>
        <taxon>eudicotyledons</taxon>
        <taxon>Gunneridae</taxon>
        <taxon>Pentapetalae</taxon>
        <taxon>Caryophyllales</taxon>
        <taxon>Caryophyllaceae</taxon>
        <taxon>Caryophylleae</taxon>
        <taxon>Saponaria</taxon>
    </lineage>
</organism>